<name>A0A3M7PNL3_BRAPC</name>
<accession>A0A3M7PNL3</accession>
<comment type="caution">
    <text evidence="3">The sequence shown here is derived from an EMBL/GenBank/DDBJ whole genome shotgun (WGS) entry which is preliminary data.</text>
</comment>
<dbReference type="InterPro" id="IPR001611">
    <property type="entry name" value="Leu-rich_rpt"/>
</dbReference>
<dbReference type="Pfam" id="PF13855">
    <property type="entry name" value="LRR_8"/>
    <property type="match status" value="1"/>
</dbReference>
<sequence length="105" mass="11764">FTGLAAFSELDLRFNQLSEFNSKLPPSLTILYLDSNPIPYIEKSLLSNLTNLVTLGLSGLKLEKLDQNIFENCHSLAELNLSSNKLKNLDKNLFQMKLTSCISLT</sequence>
<dbReference type="Gene3D" id="3.80.10.10">
    <property type="entry name" value="Ribonuclease Inhibitor"/>
    <property type="match status" value="1"/>
</dbReference>
<dbReference type="SMART" id="SM00369">
    <property type="entry name" value="LRR_TYP"/>
    <property type="match status" value="3"/>
</dbReference>
<feature type="non-terminal residue" evidence="3">
    <location>
        <position position="1"/>
    </location>
</feature>
<evidence type="ECO:0000313" key="4">
    <source>
        <dbReference type="Proteomes" id="UP000276133"/>
    </source>
</evidence>
<dbReference type="InterPro" id="IPR050333">
    <property type="entry name" value="SLRP"/>
</dbReference>
<reference evidence="3 4" key="1">
    <citation type="journal article" date="2018" name="Sci. Rep.">
        <title>Genomic signatures of local adaptation to the degree of environmental predictability in rotifers.</title>
        <authorList>
            <person name="Franch-Gras L."/>
            <person name="Hahn C."/>
            <person name="Garcia-Roger E.M."/>
            <person name="Carmona M.J."/>
            <person name="Serra M."/>
            <person name="Gomez A."/>
        </authorList>
    </citation>
    <scope>NUCLEOTIDE SEQUENCE [LARGE SCALE GENOMIC DNA]</scope>
    <source>
        <strain evidence="3">HYR1</strain>
    </source>
</reference>
<proteinExistence type="predicted"/>
<keyword evidence="4" id="KW-1185">Reference proteome</keyword>
<evidence type="ECO:0000313" key="3">
    <source>
        <dbReference type="EMBL" id="RNA00683.1"/>
    </source>
</evidence>
<organism evidence="3 4">
    <name type="scientific">Brachionus plicatilis</name>
    <name type="common">Marine rotifer</name>
    <name type="synonym">Brachionus muelleri</name>
    <dbReference type="NCBI Taxonomy" id="10195"/>
    <lineage>
        <taxon>Eukaryota</taxon>
        <taxon>Metazoa</taxon>
        <taxon>Spiralia</taxon>
        <taxon>Gnathifera</taxon>
        <taxon>Rotifera</taxon>
        <taxon>Eurotatoria</taxon>
        <taxon>Monogononta</taxon>
        <taxon>Pseudotrocha</taxon>
        <taxon>Ploima</taxon>
        <taxon>Brachionidae</taxon>
        <taxon>Brachionus</taxon>
    </lineage>
</organism>
<dbReference type="PANTHER" id="PTHR45712">
    <property type="entry name" value="AGAP008170-PA"/>
    <property type="match status" value="1"/>
</dbReference>
<dbReference type="InterPro" id="IPR032675">
    <property type="entry name" value="LRR_dom_sf"/>
</dbReference>
<dbReference type="STRING" id="10195.A0A3M7PNL3"/>
<dbReference type="EMBL" id="REGN01009641">
    <property type="protein sequence ID" value="RNA00683.1"/>
    <property type="molecule type" value="Genomic_DNA"/>
</dbReference>
<evidence type="ECO:0000256" key="1">
    <source>
        <dbReference type="ARBA" id="ARBA00022614"/>
    </source>
</evidence>
<gene>
    <name evidence="3" type="ORF">BpHYR1_025440</name>
</gene>
<dbReference type="AlphaFoldDB" id="A0A3M7PNL3"/>
<dbReference type="SUPFAM" id="SSF52058">
    <property type="entry name" value="L domain-like"/>
    <property type="match status" value="1"/>
</dbReference>
<dbReference type="InterPro" id="IPR003591">
    <property type="entry name" value="Leu-rich_rpt_typical-subtyp"/>
</dbReference>
<evidence type="ECO:0000256" key="2">
    <source>
        <dbReference type="ARBA" id="ARBA00022737"/>
    </source>
</evidence>
<dbReference type="PANTHER" id="PTHR45712:SF22">
    <property type="entry name" value="INSULIN-LIKE GROWTH FACTOR-BINDING PROTEIN COMPLEX ACID LABILE SUBUNIT"/>
    <property type="match status" value="1"/>
</dbReference>
<protein>
    <submittedName>
        <fullName evidence="3">Decorin</fullName>
    </submittedName>
</protein>
<keyword evidence="2" id="KW-0677">Repeat</keyword>
<dbReference type="Proteomes" id="UP000276133">
    <property type="component" value="Unassembled WGS sequence"/>
</dbReference>
<dbReference type="PROSITE" id="PS51450">
    <property type="entry name" value="LRR"/>
    <property type="match status" value="1"/>
</dbReference>
<keyword evidence="1" id="KW-0433">Leucine-rich repeat</keyword>